<proteinExistence type="predicted"/>
<accession>A0A0F7FFG6</accession>
<dbReference type="Proteomes" id="UP000034189">
    <property type="component" value="Chromosome"/>
</dbReference>
<feature type="transmembrane region" description="Helical" evidence="1">
    <location>
        <begin position="42"/>
        <end position="60"/>
    </location>
</feature>
<evidence type="ECO:0000313" key="3">
    <source>
        <dbReference type="Proteomes" id="UP000034189"/>
    </source>
</evidence>
<keyword evidence="1" id="KW-0472">Membrane</keyword>
<name>A0A0F7FFG6_PAEDU</name>
<dbReference type="HOGENOM" id="CLU_176911_0_0_9"/>
<dbReference type="PATRIC" id="fig|1333534.5.peg.3139"/>
<evidence type="ECO:0000256" key="1">
    <source>
        <dbReference type="SAM" id="Phobius"/>
    </source>
</evidence>
<evidence type="ECO:0000313" key="2">
    <source>
        <dbReference type="EMBL" id="AKG37770.1"/>
    </source>
</evidence>
<protein>
    <submittedName>
        <fullName evidence="2">Uncharacterized protein</fullName>
    </submittedName>
</protein>
<gene>
    <name evidence="2" type="ORF">VK70_14255</name>
</gene>
<reference evidence="2 3" key="2">
    <citation type="journal article" date="2016" name="Genome Announc.">
        <title>Genome Sequence of a Gram-Positive Diazotroph, Paenibacillus durus Type Strain ATCC 35681.</title>
        <authorList>
            <person name="Halim M.A."/>
            <person name="Rahman A.Y."/>
            <person name="Sim K.S."/>
            <person name="Yam H.C."/>
            <person name="Rahim A.A."/>
            <person name="Ghazali A.H."/>
            <person name="Najimudin N."/>
        </authorList>
    </citation>
    <scope>NUCLEOTIDE SEQUENCE [LARGE SCALE GENOMIC DNA]</scope>
    <source>
        <strain evidence="2 3">ATCC 35681</strain>
    </source>
</reference>
<keyword evidence="1" id="KW-0812">Transmembrane</keyword>
<reference evidence="2 3" key="1">
    <citation type="submission" date="2015-03" db="EMBL/GenBank/DDBJ databases">
        <authorList>
            <person name="Abdul Halim M."/>
        </authorList>
    </citation>
    <scope>NUCLEOTIDE SEQUENCE [LARGE SCALE GENOMIC DNA]</scope>
    <source>
        <strain evidence="2 3">ATCC 35681</strain>
    </source>
</reference>
<dbReference type="AlphaFoldDB" id="A0A0F7FFG6"/>
<keyword evidence="1" id="KW-1133">Transmembrane helix</keyword>
<feature type="transmembrane region" description="Helical" evidence="1">
    <location>
        <begin position="81"/>
        <end position="100"/>
    </location>
</feature>
<organism evidence="2 3">
    <name type="scientific">Paenibacillus durus ATCC 35681</name>
    <dbReference type="NCBI Taxonomy" id="1333534"/>
    <lineage>
        <taxon>Bacteria</taxon>
        <taxon>Bacillati</taxon>
        <taxon>Bacillota</taxon>
        <taxon>Bacilli</taxon>
        <taxon>Bacillales</taxon>
        <taxon>Paenibacillaceae</taxon>
        <taxon>Paenibacillus</taxon>
    </lineage>
</organism>
<dbReference type="EMBL" id="CP011114">
    <property type="protein sequence ID" value="AKG37770.1"/>
    <property type="molecule type" value="Genomic_DNA"/>
</dbReference>
<sequence length="103" mass="11943">MKLTTFLLELLRMCLLFILGTTIAYGMERIVFTTFFNLEIDGWYTTLGNFILLFVLYRNYFQFRGWYKSALNVKLKRNTTIFLVAASAVCILGVPILTLIRLG</sequence>